<sequence>MSGGASSGESASPLLVREVSVPEGELVFPPPSAQRVVRDPLEGVLGVAVPRHARAEVVAESPEVTLPMLDQNRKFVSVGQSFRIRFDQDMELPPKVGGWERKGLLAAKGTLRLTPEVKGEARWINAFTLEFTAAGQFAGDQDYEVALGALKGKSGQALAPWSARLRVTPSVTLAGKVLGYVPDPETIRSVAVYPSGETIIARSQGMSVLYDQPIALTEARKVISLVGEDERPIPLVFDRPRGRTFQGVEVDPRLVVLARPAAPLRAGQKVTLRVRDGGTVGGVKTAAETRTMSVAEPLALKSPMCGSRWDEEACVAEDGQLWVDTQGIHLQFNHAIALSERALRGLISVTPPVRNLSIQNVSWMNMVSIGGGFEASRSYRIVVSGLVDDYGGRIAQPIQLAVRRRPLGASATLPEGLLVLDPAMSKQFPLTTRNVLEAELWAWPIASGDAEAFEAARTQARTHKVPDGAPPVRVPVSIKEAKADALVTSVVDLQKALPAGGSFLTTVRATKFAPGAEPMKFPRGSEAERPSVALLQPAREGSLAVHARSLDGSTLVHVSRLLGGEPVAQASVRFEGKEGPAVTTDAQGIALLGAGSGQVRVEKDGVISFLSLDEGGVSAKHLFPEMAGGNAGSRDDDEEGEGEGDAAVSSAERALLLTDRGIYRPGATVWLKGSLRRPEGDRLVPVAGSEVELRVVGPTGEEVHRARHTTNELGSVATRVDLPADSKVGPHQVLLGAAGAGGESAPLASTMVQVAEFEAPRFAVDVDAAETPVGLRATVRGRYLFGAAMDGGRVSWTLKREAAAFPDGPLTEAGLVFRRSRSWWEDRDGEARWSRAGDGTLGPDGTVVVEQALSMAGVEGPQAFVLEADVTDSSNRHIANRSRVVKHPVARYAGLRLPSSWVGVGEAIPVELGVSDTSGRPVVGASVSARMTRVSWAYTQQRGPGGALRWRWTRSLSEAGRCEVKSAAAPVRCTLTAPHSGDYEIHAEVDGRKGGRTSIWAWRDGSREQVSFPDRGRTVQVATDKARYAPGETAKILVRSPYKAATAVLTVEQGRLLSHRSQRVEGSSAVFEVPIDAAHAPHAHVAVTLLPVGETGSAAVDYKVGAVRIPVSLAASRLDLAVKSDRASFEPGEEVGISLELKERGAPVEGAEIALAVVDEGILRLTNFHLPDPVTALRPGMPLRFHLRDSREGLAELYERSHVAGDGGGSERTMVSQTRKDFVETALWRPDLRTDAEGRASVRFKLPDNLTRFRMMAVALDRGGKGAMAESDFTVRKPLMLVPVVPRFAARGDRFELSAMVHNNTEAPVAATVRLGEKTAPVTVPAGGHSRVAFPFEAREGGEQALSFAVADGTGKVRDAVDLKLRVDEPGLTERPHLDGAFQASREIALAVPASVDGRGGALRVRVGQNLWPELGPRVAFLLGYPHGCVEQTTSSTLPLIAARTILPRIGVAKLSDAEIATRIKAGLTRLSLMKTMSGGLGYWPGDREPNVYGTAYAMRAVVLAKAAGIEAPPGLLEGMQRYLGERLLDGDLEPEVRAAIAESLAELRALPESAADALYDTRERQSLFGKASLAMALSSLSGQEDRVATLLDAVEDGLDADGKLASAPKTNDFHYYGSPTRSRAQAAMALTRLRRGAPVLPRLLSALVRETEAYTTQATSFALLAVAGQIAATTVEGSPVQVFLDGEALAVDRDLGFGSKEFAIPIEKVKGRRATLRLTAEGPAAVAYQVEAAWRRPLFEEGSEALVATRAALGPSVHRVYTDPQGKPIELGAVRAGDLVRVALLVGVPSGLSHERRGYLAITDRLPGGFEPVQPDLATVASAPELDGEHPLSGVLRYGSEASHVELRDDRVLVYFDKLWGERVAATYLARATTAGSFVVPPAAAEFMYEGDSTGYSEAERVVIR</sequence>
<dbReference type="Gene3D" id="2.60.40.1930">
    <property type="match status" value="1"/>
</dbReference>
<feature type="compositionally biased region" description="Acidic residues" evidence="2">
    <location>
        <begin position="635"/>
        <end position="644"/>
    </location>
</feature>
<evidence type="ECO:0000259" key="3">
    <source>
        <dbReference type="SMART" id="SM01359"/>
    </source>
</evidence>
<dbReference type="InterPro" id="IPR002890">
    <property type="entry name" value="MG2"/>
</dbReference>
<accession>A0A0K1EE39</accession>
<dbReference type="SUPFAM" id="SSF48239">
    <property type="entry name" value="Terpenoid cyclases/Protein prenyltransferases"/>
    <property type="match status" value="1"/>
</dbReference>
<feature type="domain" description="Alpha-2-macroglobulin" evidence="4">
    <location>
        <begin position="1225"/>
        <end position="1315"/>
    </location>
</feature>
<gene>
    <name evidence="5" type="ORF">CMC5_032560</name>
</gene>
<dbReference type="InterPro" id="IPR047565">
    <property type="entry name" value="Alpha-macroglob_thiol-ester_cl"/>
</dbReference>
<dbReference type="STRING" id="52.CMC5_032560"/>
<keyword evidence="6" id="KW-1185">Reference proteome</keyword>
<dbReference type="KEGG" id="ccro:CMC5_032560"/>
<dbReference type="InterPro" id="IPR051802">
    <property type="entry name" value="YfhM-like"/>
</dbReference>
<dbReference type="InterPro" id="IPR011625">
    <property type="entry name" value="A2M_N_BRD"/>
</dbReference>
<evidence type="ECO:0000313" key="6">
    <source>
        <dbReference type="Proteomes" id="UP000067626"/>
    </source>
</evidence>
<dbReference type="SMART" id="SM01360">
    <property type="entry name" value="A2M"/>
    <property type="match status" value="1"/>
</dbReference>
<dbReference type="SMART" id="SM01359">
    <property type="entry name" value="A2M_N_2"/>
    <property type="match status" value="1"/>
</dbReference>
<evidence type="ECO:0008006" key="7">
    <source>
        <dbReference type="Google" id="ProtNLM"/>
    </source>
</evidence>
<proteinExistence type="inferred from homology"/>
<name>A0A0K1EE39_CHOCO</name>
<dbReference type="PATRIC" id="fig|52.7.peg.3581"/>
<dbReference type="Gene3D" id="1.50.10.20">
    <property type="match status" value="1"/>
</dbReference>
<comment type="similarity">
    <text evidence="1">Belongs to the protease inhibitor I39 (alpha-2-macroglobulin) family. Bacterial alpha-2-macroglobulin subfamily.</text>
</comment>
<dbReference type="Pfam" id="PF17973">
    <property type="entry name" value="bMG10"/>
    <property type="match status" value="1"/>
</dbReference>
<dbReference type="InterPro" id="IPR041246">
    <property type="entry name" value="Bact_MG10"/>
</dbReference>
<feature type="domain" description="Alpha-2-macroglobulin bait region" evidence="3">
    <location>
        <begin position="1019"/>
        <end position="1165"/>
    </location>
</feature>
<protein>
    <recommendedName>
        <fullName evidence="7">Alpha-2-macroglobulin</fullName>
    </recommendedName>
</protein>
<dbReference type="InterPro" id="IPR001599">
    <property type="entry name" value="Macroglobln_a2"/>
</dbReference>
<dbReference type="Pfam" id="PF01835">
    <property type="entry name" value="MG2"/>
    <property type="match status" value="1"/>
</dbReference>
<feature type="region of interest" description="Disordered" evidence="2">
    <location>
        <begin position="623"/>
        <end position="647"/>
    </location>
</feature>
<dbReference type="SMART" id="SM01419">
    <property type="entry name" value="Thiol-ester_cl"/>
    <property type="match status" value="1"/>
</dbReference>
<evidence type="ECO:0000313" key="5">
    <source>
        <dbReference type="EMBL" id="AKT39109.1"/>
    </source>
</evidence>
<dbReference type="EMBL" id="CP012159">
    <property type="protein sequence ID" value="AKT39109.1"/>
    <property type="molecule type" value="Genomic_DNA"/>
</dbReference>
<evidence type="ECO:0000259" key="4">
    <source>
        <dbReference type="SMART" id="SM01360"/>
    </source>
</evidence>
<evidence type="ECO:0000256" key="1">
    <source>
        <dbReference type="ARBA" id="ARBA00010556"/>
    </source>
</evidence>
<organism evidence="5 6">
    <name type="scientific">Chondromyces crocatus</name>
    <dbReference type="NCBI Taxonomy" id="52"/>
    <lineage>
        <taxon>Bacteria</taxon>
        <taxon>Pseudomonadati</taxon>
        <taxon>Myxococcota</taxon>
        <taxon>Polyangia</taxon>
        <taxon>Polyangiales</taxon>
        <taxon>Polyangiaceae</taxon>
        <taxon>Chondromyces</taxon>
    </lineage>
</organism>
<dbReference type="Pfam" id="PF07703">
    <property type="entry name" value="A2M_BRD"/>
    <property type="match status" value="1"/>
</dbReference>
<dbReference type="InterPro" id="IPR008930">
    <property type="entry name" value="Terpenoid_cyclase/PrenylTrfase"/>
</dbReference>
<evidence type="ECO:0000256" key="2">
    <source>
        <dbReference type="SAM" id="MobiDB-lite"/>
    </source>
</evidence>
<dbReference type="Gene3D" id="2.20.130.20">
    <property type="match status" value="1"/>
</dbReference>
<dbReference type="Pfam" id="PF00207">
    <property type="entry name" value="A2M"/>
    <property type="match status" value="1"/>
</dbReference>
<dbReference type="CDD" id="cd02891">
    <property type="entry name" value="A2M_like"/>
    <property type="match status" value="1"/>
</dbReference>
<dbReference type="PANTHER" id="PTHR40094:SF1">
    <property type="entry name" value="UBIQUITIN DOMAIN-CONTAINING PROTEIN"/>
    <property type="match status" value="1"/>
</dbReference>
<reference evidence="5 6" key="1">
    <citation type="submission" date="2015-07" db="EMBL/GenBank/DDBJ databases">
        <title>Genome analysis of myxobacterium Chondromyces crocatus Cm c5 reveals a high potential for natural compound synthesis and the genetic basis for the loss of fruiting body formation.</title>
        <authorList>
            <person name="Zaburannyi N."/>
            <person name="Bunk B."/>
            <person name="Maier J."/>
            <person name="Overmann J."/>
            <person name="Mueller R."/>
        </authorList>
    </citation>
    <scope>NUCLEOTIDE SEQUENCE [LARGE SCALE GENOMIC DNA]</scope>
    <source>
        <strain evidence="5 6">Cm c5</strain>
    </source>
</reference>
<dbReference type="PANTHER" id="PTHR40094">
    <property type="entry name" value="ALPHA-2-MACROGLOBULIN HOMOLOG"/>
    <property type="match status" value="1"/>
</dbReference>
<dbReference type="GO" id="GO:0004866">
    <property type="term" value="F:endopeptidase inhibitor activity"/>
    <property type="evidence" value="ECO:0007669"/>
    <property type="project" value="InterPro"/>
</dbReference>
<dbReference type="Proteomes" id="UP000067626">
    <property type="component" value="Chromosome"/>
</dbReference>